<reference evidence="2 3" key="1">
    <citation type="submission" date="2021-03" db="EMBL/GenBank/DDBJ databases">
        <title>Enterococcal diversity collection.</title>
        <authorList>
            <person name="Gilmore M.S."/>
            <person name="Schwartzman J."/>
            <person name="Van Tyne D."/>
            <person name="Martin M."/>
            <person name="Earl A.M."/>
            <person name="Manson A.L."/>
            <person name="Straub T."/>
            <person name="Salamzade R."/>
            <person name="Saavedra J."/>
            <person name="Lebreton F."/>
            <person name="Prichula J."/>
            <person name="Schaufler K."/>
            <person name="Gaca A."/>
            <person name="Sgardioli B."/>
            <person name="Wagenaar J."/>
            <person name="Strong T."/>
        </authorList>
    </citation>
    <scope>NUCLEOTIDE SEQUENCE [LARGE SCALE GENOMIC DNA]</scope>
    <source>
        <strain evidence="2 3">669A</strain>
    </source>
</reference>
<gene>
    <name evidence="2" type="ORF">JZO70_17785</name>
</gene>
<organism evidence="2 3">
    <name type="scientific">Candidatus Enterococcus moelleringii</name>
    <dbReference type="NCBI Taxonomy" id="2815325"/>
    <lineage>
        <taxon>Bacteria</taxon>
        <taxon>Bacillati</taxon>
        <taxon>Bacillota</taxon>
        <taxon>Bacilli</taxon>
        <taxon>Lactobacillales</taxon>
        <taxon>Enterococcaceae</taxon>
        <taxon>Enterococcus</taxon>
    </lineage>
</organism>
<evidence type="ECO:0000313" key="3">
    <source>
        <dbReference type="Proteomes" id="UP000664601"/>
    </source>
</evidence>
<dbReference type="InterPro" id="IPR006440">
    <property type="entry name" value="Doc"/>
</dbReference>
<name>A0ABS3LEG5_9ENTE</name>
<dbReference type="PROSITE" id="PS51459">
    <property type="entry name" value="FIDO"/>
    <property type="match status" value="1"/>
</dbReference>
<dbReference type="NCBIfam" id="TIGR01550">
    <property type="entry name" value="DOC_P1"/>
    <property type="match status" value="1"/>
</dbReference>
<dbReference type="EMBL" id="JAFREM010000029">
    <property type="protein sequence ID" value="MBO1308031.1"/>
    <property type="molecule type" value="Genomic_DNA"/>
</dbReference>
<evidence type="ECO:0000313" key="2">
    <source>
        <dbReference type="EMBL" id="MBO1308031.1"/>
    </source>
</evidence>
<dbReference type="SUPFAM" id="SSF140931">
    <property type="entry name" value="Fic-like"/>
    <property type="match status" value="1"/>
</dbReference>
<comment type="caution">
    <text evidence="2">The sequence shown here is derived from an EMBL/GenBank/DDBJ whole genome shotgun (WGS) entry which is preliminary data.</text>
</comment>
<evidence type="ECO:0000259" key="1">
    <source>
        <dbReference type="PROSITE" id="PS51459"/>
    </source>
</evidence>
<accession>A0ABS3LEG5</accession>
<dbReference type="PANTHER" id="PTHR39426">
    <property type="entry name" value="HOMOLOGY TO DEATH-ON-CURING PROTEIN OF PHAGE P1"/>
    <property type="match status" value="1"/>
</dbReference>
<dbReference type="Pfam" id="PF02661">
    <property type="entry name" value="Fic"/>
    <property type="match status" value="1"/>
</dbReference>
<proteinExistence type="predicted"/>
<dbReference type="InterPro" id="IPR003812">
    <property type="entry name" value="Fido"/>
</dbReference>
<protein>
    <submittedName>
        <fullName evidence="2">Type II toxin-antitoxin system death-on-curing family toxin</fullName>
    </submittedName>
</protein>
<sequence>MNHLSEETIIKLNVLAITTFSPKEQIGVKDAPALHMCVNQPQQEVFGEELYPTVYEKAGILYINIATKHAFFNANKRTAWLAMDVFLKANGYQTDFTTEEGLDFTLNVVNYEKDFDTLKEYVFTYLKTTDKIQPK</sequence>
<dbReference type="Proteomes" id="UP000664601">
    <property type="component" value="Unassembled WGS sequence"/>
</dbReference>
<dbReference type="InterPro" id="IPR053737">
    <property type="entry name" value="Type_II_TA_Toxin"/>
</dbReference>
<feature type="domain" description="Fido" evidence="1">
    <location>
        <begin position="4"/>
        <end position="124"/>
    </location>
</feature>
<dbReference type="InterPro" id="IPR036597">
    <property type="entry name" value="Fido-like_dom_sf"/>
</dbReference>
<keyword evidence="3" id="KW-1185">Reference proteome</keyword>
<dbReference type="Gene3D" id="1.20.120.1870">
    <property type="entry name" value="Fic/DOC protein, Fido domain"/>
    <property type="match status" value="1"/>
</dbReference>
<dbReference type="PANTHER" id="PTHR39426:SF1">
    <property type="entry name" value="HOMOLOGY TO DEATH-ON-CURING PROTEIN OF PHAGE P1"/>
    <property type="match status" value="1"/>
</dbReference>